<sequence>MGIQVPLFLLPGKGCMLFQPDKPADLSNWQQSKLRYCNQNRQGKEKVGAYLY</sequence>
<dbReference type="EMBL" id="BFBB01000003">
    <property type="protein sequence ID" value="GBF49588.1"/>
    <property type="molecule type" value="Genomic_DNA"/>
</dbReference>
<dbReference type="Proteomes" id="UP000245133">
    <property type="component" value="Unassembled WGS sequence"/>
</dbReference>
<gene>
    <name evidence="1" type="ORF">LPTSP4_11040</name>
</gene>
<comment type="caution">
    <text evidence="1">The sequence shown here is derived from an EMBL/GenBank/DDBJ whole genome shotgun (WGS) entry which is preliminary data.</text>
</comment>
<reference evidence="1 2" key="1">
    <citation type="submission" date="2018-02" db="EMBL/GenBank/DDBJ databases">
        <title>Novel Leptospira species isolated from soil and water in Japan.</title>
        <authorList>
            <person name="Nakao R."/>
            <person name="Masuzawa T."/>
        </authorList>
    </citation>
    <scope>NUCLEOTIDE SEQUENCE [LARGE SCALE GENOMIC DNA]</scope>
    <source>
        <strain evidence="1 2">YH101</strain>
    </source>
</reference>
<dbReference type="AlphaFoldDB" id="A0A2P2DY82"/>
<organism evidence="1 2">
    <name type="scientific">Leptospira ryugenii</name>
    <dbReference type="NCBI Taxonomy" id="1917863"/>
    <lineage>
        <taxon>Bacteria</taxon>
        <taxon>Pseudomonadati</taxon>
        <taxon>Spirochaetota</taxon>
        <taxon>Spirochaetia</taxon>
        <taxon>Leptospirales</taxon>
        <taxon>Leptospiraceae</taxon>
        <taxon>Leptospira</taxon>
    </lineage>
</organism>
<evidence type="ECO:0000313" key="1">
    <source>
        <dbReference type="EMBL" id="GBF49588.1"/>
    </source>
</evidence>
<protein>
    <submittedName>
        <fullName evidence="1">Uncharacterized protein</fullName>
    </submittedName>
</protein>
<proteinExistence type="predicted"/>
<name>A0A2P2DY82_9LEPT</name>
<evidence type="ECO:0000313" key="2">
    <source>
        <dbReference type="Proteomes" id="UP000245133"/>
    </source>
</evidence>
<keyword evidence="2" id="KW-1185">Reference proteome</keyword>
<accession>A0A2P2DY82</accession>